<protein>
    <submittedName>
        <fullName evidence="2">Uncharacterized protein</fullName>
    </submittedName>
</protein>
<keyword evidence="3" id="KW-1185">Reference proteome</keyword>
<evidence type="ECO:0000256" key="1">
    <source>
        <dbReference type="SAM" id="SignalP"/>
    </source>
</evidence>
<evidence type="ECO:0000313" key="2">
    <source>
        <dbReference type="EMBL" id="KAA8496661.1"/>
    </source>
</evidence>
<accession>A0A5J4YYH3</accession>
<name>A0A5J4YYH3_PORPP</name>
<gene>
    <name evidence="2" type="ORF">FVE85_0390</name>
</gene>
<keyword evidence="1" id="KW-0732">Signal</keyword>
<feature type="chain" id="PRO_5023882666" evidence="1">
    <location>
        <begin position="22"/>
        <end position="103"/>
    </location>
</feature>
<dbReference type="EMBL" id="VRMN01000002">
    <property type="protein sequence ID" value="KAA8496661.1"/>
    <property type="molecule type" value="Genomic_DNA"/>
</dbReference>
<comment type="caution">
    <text evidence="2">The sequence shown here is derived from an EMBL/GenBank/DDBJ whole genome shotgun (WGS) entry which is preliminary data.</text>
</comment>
<feature type="signal peptide" evidence="1">
    <location>
        <begin position="1"/>
        <end position="21"/>
    </location>
</feature>
<evidence type="ECO:0000313" key="3">
    <source>
        <dbReference type="Proteomes" id="UP000324585"/>
    </source>
</evidence>
<reference evidence="3" key="1">
    <citation type="journal article" date="2019" name="Nat. Commun.">
        <title>Expansion of phycobilisome linker gene families in mesophilic red algae.</title>
        <authorList>
            <person name="Lee J."/>
            <person name="Kim D."/>
            <person name="Bhattacharya D."/>
            <person name="Yoon H.S."/>
        </authorList>
    </citation>
    <scope>NUCLEOTIDE SEQUENCE [LARGE SCALE GENOMIC DNA]</scope>
    <source>
        <strain evidence="3">CCMP 1328</strain>
    </source>
</reference>
<dbReference type="Proteomes" id="UP000324585">
    <property type="component" value="Unassembled WGS sequence"/>
</dbReference>
<organism evidence="2 3">
    <name type="scientific">Porphyridium purpureum</name>
    <name type="common">Red alga</name>
    <name type="synonym">Porphyridium cruentum</name>
    <dbReference type="NCBI Taxonomy" id="35688"/>
    <lineage>
        <taxon>Eukaryota</taxon>
        <taxon>Rhodophyta</taxon>
        <taxon>Bangiophyceae</taxon>
        <taxon>Porphyridiales</taxon>
        <taxon>Porphyridiaceae</taxon>
        <taxon>Porphyridium</taxon>
    </lineage>
</organism>
<proteinExistence type="predicted"/>
<dbReference type="AlphaFoldDB" id="A0A5J4YYH3"/>
<sequence>MLVRRFAGFSALTVLWDCTSGRVAWVCTESVQVQWPQGTRGETSTALAAFKAAPLSDACNIRNLPEILDSADLDSGTFSEAARAGPGQTDLARQVERHGAHVW</sequence>